<feature type="domain" description="TFIIS-type" evidence="9">
    <location>
        <begin position="66"/>
        <end position="106"/>
    </location>
</feature>
<proteinExistence type="inferred from homology"/>
<gene>
    <name evidence="10" type="ORF">D6D85_02055</name>
    <name evidence="11" type="ORF">EF810_07695</name>
</gene>
<dbReference type="PROSITE" id="PS51133">
    <property type="entry name" value="ZF_TFIIS_2"/>
    <property type="match status" value="1"/>
</dbReference>
<evidence type="ECO:0000313" key="12">
    <source>
        <dbReference type="Proteomes" id="UP000277582"/>
    </source>
</evidence>
<feature type="binding site" evidence="6">
    <location>
        <position position="6"/>
    </location>
    <ligand>
        <name>Zn(2+)</name>
        <dbReference type="ChEBI" id="CHEBI:29105"/>
        <label>1</label>
    </ligand>
</feature>
<evidence type="ECO:0000256" key="7">
    <source>
        <dbReference type="PIRSR" id="PIRSR005586-2"/>
    </source>
</evidence>
<dbReference type="NCBIfam" id="TIGR01384">
    <property type="entry name" value="TFS_arch"/>
    <property type="match status" value="1"/>
</dbReference>
<dbReference type="SUPFAM" id="SSF57783">
    <property type="entry name" value="Zinc beta-ribbon"/>
    <property type="match status" value="1"/>
</dbReference>
<evidence type="ECO:0000256" key="4">
    <source>
        <dbReference type="ARBA" id="ARBA00023015"/>
    </source>
</evidence>
<feature type="binding site" evidence="6">
    <location>
        <position position="101"/>
    </location>
    <ligand>
        <name>Zn(2+)</name>
        <dbReference type="ChEBI" id="CHEBI:29105"/>
        <label>2</label>
    </ligand>
</feature>
<feature type="binding site" evidence="6">
    <location>
        <position position="23"/>
    </location>
    <ligand>
        <name>Zn(2+)</name>
        <dbReference type="ChEBI" id="CHEBI:29105"/>
        <label>1</label>
    </ligand>
</feature>
<dbReference type="GO" id="GO:0008270">
    <property type="term" value="F:zinc ion binding"/>
    <property type="evidence" value="ECO:0007669"/>
    <property type="project" value="UniProtKB-KW"/>
</dbReference>
<dbReference type="InterPro" id="IPR001222">
    <property type="entry name" value="Znf_TFIIS"/>
</dbReference>
<dbReference type="Proteomes" id="UP000316217">
    <property type="component" value="Unassembled WGS sequence"/>
</dbReference>
<organism evidence="10 12">
    <name type="scientific">Candidatus Methanodesulfokora washburnensis</name>
    <dbReference type="NCBI Taxonomy" id="2478471"/>
    <lineage>
        <taxon>Archaea</taxon>
        <taxon>Thermoproteota</taxon>
        <taxon>Candidatus Korarchaeia</taxon>
        <taxon>Candidatus Korarchaeia incertae sedis</taxon>
        <taxon>Candidatus Methanodesulfokora</taxon>
    </lineage>
</organism>
<comment type="caution">
    <text evidence="10">The sequence shown here is derived from an EMBL/GenBank/DDBJ whole genome shotgun (WGS) entry which is preliminary data.</text>
</comment>
<dbReference type="CDD" id="cd10511">
    <property type="entry name" value="Zn-ribbon_TFS"/>
    <property type="match status" value="1"/>
</dbReference>
<dbReference type="GO" id="GO:0006351">
    <property type="term" value="P:DNA-templated transcription"/>
    <property type="evidence" value="ECO:0007669"/>
    <property type="project" value="InterPro"/>
</dbReference>
<reference evidence="11 13" key="2">
    <citation type="journal article" date="2019" name="Nat. Microbiol.">
        <title>Wide diversity of methane and short-chain alkane metabolisms in uncultured archaea.</title>
        <authorList>
            <person name="Borrel G."/>
            <person name="Adam P.S."/>
            <person name="McKay L.J."/>
            <person name="Chen L.X."/>
            <person name="Sierra-Garcia I.N."/>
            <person name="Sieber C.M."/>
            <person name="Letourneur Q."/>
            <person name="Ghozlane A."/>
            <person name="Andersen G.L."/>
            <person name="Li W.J."/>
            <person name="Hallam S.J."/>
            <person name="Muyzer G."/>
            <person name="de Oliveira V.M."/>
            <person name="Inskeep W.P."/>
            <person name="Banfield J.F."/>
            <person name="Gribaldo S."/>
        </authorList>
    </citation>
    <scope>NUCLEOTIDE SEQUENCE [LARGE SCALE GENOMIC DNA]</scope>
    <source>
        <strain evidence="11">NM4</strain>
    </source>
</reference>
<evidence type="ECO:0000256" key="1">
    <source>
        <dbReference type="ARBA" id="ARBA00022723"/>
    </source>
</evidence>
<evidence type="ECO:0000313" key="11">
    <source>
        <dbReference type="EMBL" id="RZN58329.1"/>
    </source>
</evidence>
<dbReference type="PIRSF" id="PIRSF005586">
    <property type="entry name" value="RNApol_RpoM"/>
    <property type="match status" value="1"/>
</dbReference>
<dbReference type="PROSITE" id="PS00466">
    <property type="entry name" value="ZF_TFIIS_1"/>
    <property type="match status" value="1"/>
</dbReference>
<protein>
    <submittedName>
        <fullName evidence="10">Transcription factor S</fullName>
    </submittedName>
</protein>
<evidence type="ECO:0000256" key="8">
    <source>
        <dbReference type="RuleBase" id="RU003474"/>
    </source>
</evidence>
<feature type="binding site" evidence="6">
    <location>
        <position position="73"/>
    </location>
    <ligand>
        <name>Zn(2+)</name>
        <dbReference type="ChEBI" id="CHEBI:29105"/>
        <label>2</label>
    </ligand>
</feature>
<evidence type="ECO:0000256" key="3">
    <source>
        <dbReference type="ARBA" id="ARBA00022833"/>
    </source>
</evidence>
<evidence type="ECO:0000256" key="2">
    <source>
        <dbReference type="ARBA" id="ARBA00022771"/>
    </source>
</evidence>
<comment type="similarity">
    <text evidence="5 8">Belongs to the archaeal rpoM/eukaryotic RPA12/RPB9/RPC11 RNA polymerase family.</text>
</comment>
<keyword evidence="4" id="KW-0805">Transcription regulation</keyword>
<keyword evidence="1 6" id="KW-0479">Metal-binding</keyword>
<sequence length="109" mass="12281">MICPKCGHLMRPKKEKNAIVFECPVCGFISAGNGNLKVSRHVARRPEDNVIVIDNPEKLIALPVDEDVVCPKCGNRGAYVQVVQTRSADEPPTRIYTCTKCKYTWREYT</sequence>
<dbReference type="GO" id="GO:0003676">
    <property type="term" value="F:nucleic acid binding"/>
    <property type="evidence" value="ECO:0007669"/>
    <property type="project" value="InterPro"/>
</dbReference>
<keyword evidence="12" id="KW-1185">Reference proteome</keyword>
<dbReference type="AlphaFoldDB" id="A0A429GVI7"/>
<dbReference type="OrthoDB" id="72957at2157"/>
<accession>A0A429GVI7</accession>
<dbReference type="PANTHER" id="PTHR11239:SF12">
    <property type="entry name" value="DNA-DIRECTED RNA POLYMERASE III SUBUNIT RPC10"/>
    <property type="match status" value="1"/>
</dbReference>
<dbReference type="InterPro" id="IPR012164">
    <property type="entry name" value="Rpa12/Rpb9/Rpc10/TFS"/>
</dbReference>
<dbReference type="GO" id="GO:0003899">
    <property type="term" value="F:DNA-directed RNA polymerase activity"/>
    <property type="evidence" value="ECO:0007669"/>
    <property type="project" value="InterPro"/>
</dbReference>
<dbReference type="SMART" id="SM00661">
    <property type="entry name" value="RPOL9"/>
    <property type="match status" value="1"/>
</dbReference>
<dbReference type="InterPro" id="IPR006288">
    <property type="entry name" value="TFS"/>
</dbReference>
<evidence type="ECO:0000256" key="5">
    <source>
        <dbReference type="PIRNR" id="PIRNR005586"/>
    </source>
</evidence>
<evidence type="ECO:0000256" key="6">
    <source>
        <dbReference type="PIRSR" id="PIRSR005586-1"/>
    </source>
</evidence>
<name>A0A429GVI7_9CREN</name>
<evidence type="ECO:0000313" key="10">
    <source>
        <dbReference type="EMBL" id="RSN77789.1"/>
    </source>
</evidence>
<feature type="binding site" evidence="6">
    <location>
        <position position="70"/>
    </location>
    <ligand>
        <name>Zn(2+)</name>
        <dbReference type="ChEBI" id="CHEBI:29105"/>
        <label>2</label>
    </ligand>
</feature>
<dbReference type="GO" id="GO:0006355">
    <property type="term" value="P:regulation of DNA-templated transcription"/>
    <property type="evidence" value="ECO:0007669"/>
    <property type="project" value="InterPro"/>
</dbReference>
<dbReference type="Pfam" id="PF01096">
    <property type="entry name" value="Zn_ribbon_TFIIS"/>
    <property type="match status" value="1"/>
</dbReference>
<dbReference type="EMBL" id="RXII01000120">
    <property type="protein sequence ID" value="RZN58329.1"/>
    <property type="molecule type" value="Genomic_DNA"/>
</dbReference>
<dbReference type="EMBL" id="RCOS01000027">
    <property type="protein sequence ID" value="RSN77789.1"/>
    <property type="molecule type" value="Genomic_DNA"/>
</dbReference>
<dbReference type="RefSeq" id="WP_125670403.1">
    <property type="nucleotide sequence ID" value="NZ_RCOS01000027.1"/>
</dbReference>
<keyword evidence="5 8" id="KW-0804">Transcription</keyword>
<dbReference type="SMART" id="SM00440">
    <property type="entry name" value="ZnF_C2C2"/>
    <property type="match status" value="1"/>
</dbReference>
<feature type="binding site" evidence="6">
    <location>
        <position position="98"/>
    </location>
    <ligand>
        <name>Zn(2+)</name>
        <dbReference type="ChEBI" id="CHEBI:29105"/>
        <label>2</label>
    </ligand>
</feature>
<dbReference type="PANTHER" id="PTHR11239">
    <property type="entry name" value="DNA-DIRECTED RNA POLYMERASE"/>
    <property type="match status" value="1"/>
</dbReference>
<evidence type="ECO:0000313" key="13">
    <source>
        <dbReference type="Proteomes" id="UP000316217"/>
    </source>
</evidence>
<reference evidence="10 12" key="1">
    <citation type="submission" date="2018-10" db="EMBL/GenBank/DDBJ databases">
        <title>Co-occurring genomic capacity for anaerobic methane metabolism and dissimilatory sulfite reduction discovered in the Korarchaeota.</title>
        <authorList>
            <person name="Mckay L.J."/>
            <person name="Dlakic M."/>
            <person name="Fields M.W."/>
            <person name="Delmont T.O."/>
            <person name="Eren A.M."/>
            <person name="Jay Z.J."/>
            <person name="Klingelsmith K.B."/>
            <person name="Rusch D.B."/>
            <person name="Inskeep W.P."/>
        </authorList>
    </citation>
    <scope>NUCLEOTIDE SEQUENCE [LARGE SCALE GENOMIC DNA]</scope>
    <source>
        <strain evidence="10 12">MDKW</strain>
    </source>
</reference>
<feature type="binding site" evidence="6">
    <location>
        <position position="3"/>
    </location>
    <ligand>
        <name>Zn(2+)</name>
        <dbReference type="ChEBI" id="CHEBI:29105"/>
        <label>1</label>
    </ligand>
</feature>
<dbReference type="Proteomes" id="UP000277582">
    <property type="component" value="Unassembled WGS sequence"/>
</dbReference>
<feature type="zinc finger region" description="C4-type" evidence="7">
    <location>
        <begin position="3"/>
        <end position="26"/>
    </location>
</feature>
<dbReference type="Gene3D" id="2.20.25.10">
    <property type="match status" value="1"/>
</dbReference>
<feature type="binding site" evidence="6">
    <location>
        <position position="26"/>
    </location>
    <ligand>
        <name>Zn(2+)</name>
        <dbReference type="ChEBI" id="CHEBI:29105"/>
        <label>1</label>
    </ligand>
</feature>
<keyword evidence="2 7" id="KW-0863">Zinc-finger</keyword>
<evidence type="ECO:0000259" key="9">
    <source>
        <dbReference type="PROSITE" id="PS51133"/>
    </source>
</evidence>
<keyword evidence="3 6" id="KW-0862">Zinc</keyword>
<dbReference type="InterPro" id="IPR001529">
    <property type="entry name" value="Zn_ribbon_RPB9"/>
</dbReference>